<feature type="region of interest" description="Disordered" evidence="1">
    <location>
        <begin position="669"/>
        <end position="725"/>
    </location>
</feature>
<dbReference type="InterPro" id="IPR058317">
    <property type="entry name" value="DUF8004"/>
</dbReference>
<dbReference type="PANTHER" id="PTHR39601">
    <property type="entry name" value="CHORIOGENIN HMINOR"/>
    <property type="match status" value="1"/>
</dbReference>
<proteinExistence type="predicted"/>
<dbReference type="EMBL" id="CVQH01022383">
    <property type="protein sequence ID" value="CRK32945.1"/>
    <property type="molecule type" value="Genomic_DNA"/>
</dbReference>
<protein>
    <recommendedName>
        <fullName evidence="2">DUF8004 domain-containing protein</fullName>
    </recommendedName>
</protein>
<reference evidence="3 4" key="1">
    <citation type="submission" date="2015-05" db="EMBL/GenBank/DDBJ databases">
        <authorList>
            <person name="Wang D.B."/>
            <person name="Wang M."/>
        </authorList>
    </citation>
    <scope>NUCLEOTIDE SEQUENCE [LARGE SCALE GENOMIC DNA]</scope>
    <source>
        <strain evidence="3">VL1</strain>
    </source>
</reference>
<dbReference type="AlphaFoldDB" id="A0A0G4MG10"/>
<dbReference type="STRING" id="100787.A0A0G4MG10"/>
<evidence type="ECO:0000313" key="4">
    <source>
        <dbReference type="Proteomes" id="UP000044602"/>
    </source>
</evidence>
<dbReference type="Proteomes" id="UP000044602">
    <property type="component" value="Unassembled WGS sequence"/>
</dbReference>
<sequence length="849" mass="94625">MDPPPEYRFSLPPYCMANRTYRTTRTGDAMDERLPGSSNVKRWDGAARACADWDSLRRDPELWFRGGNCFVHLYGKGQSRRGPAFKVPFGGLLSAKCHPLIQRFISREMPESPGSLFDPYDDLDQWHYLNPTRKVDLYIPAPPMANKQDAFLYHLATRNLIAWVFNRSVVGDHLGTALINLLSSMSDFRNDDEDHVGDLLDYLDEEGYLDIRNQPIHALALLRMAETFQIRDIFTDAFCHCVGMSDRLPSTPEWQLVSSPTRRSIRRAKADMDARLNKASSMLCTFLEDELSETYLGLPAGGRAHMERFRSFLLSFYSTKLGYYPPTPADGRSSTFEPEIYRIMCDDFEALYELLVNDNFTSAGSIPLLAQGGICAVQSVHAFDARYDFKSLDHPLPLLPEVPTTPTSRRIPWLSRSDKLKPDNRLVLHAAQVKASNLGKVDIMRNDLVRAYRKFEEQSVAPLTKVDRNEKISLVDVRKVRWILVYAIYQVLRNCTDVPEEVNDIDADYNLAVSTDYLPSWNEEDGALGYQSNSTSATSSSAVSMWSPSAMATPTEFKIEPDIDYFTIHRDEEKKENRRSMISRVKSTPPRALSIGKSISRNSTLRRSMSIFKGFHGPAEPTDPTPRKSSYHEIVVHGYGNGTNSVNMNAMVKTPSPIMMIPQGSTAARALSTSSKSSVESTADSNGGSIDTAASSAPPTSPKTALATTASASNEESSPPILSPIPIRDRRREVLSLMIPTVPAIPIPPRRQPVSVAPETFGSNYAVDYEALVEEERERAALSPAPLRIRKSLLGPFSASASHLPRDANAWQPYVGDDSAASARDVRPMWEQFNDLGGLMAPVAVSMRA</sequence>
<name>A0A0G4MG10_VERLO</name>
<feature type="domain" description="DUF8004" evidence="2">
    <location>
        <begin position="197"/>
        <end position="288"/>
    </location>
</feature>
<evidence type="ECO:0000259" key="2">
    <source>
        <dbReference type="Pfam" id="PF26013"/>
    </source>
</evidence>
<dbReference type="PANTHER" id="PTHR39601:SF1">
    <property type="entry name" value="CHORIOGENIN HMINOR"/>
    <property type="match status" value="1"/>
</dbReference>
<dbReference type="Pfam" id="PF26013">
    <property type="entry name" value="DUF8004"/>
    <property type="match status" value="1"/>
</dbReference>
<gene>
    <name evidence="3" type="ORF">BN1708_016196</name>
</gene>
<organism evidence="3 4">
    <name type="scientific">Verticillium longisporum</name>
    <name type="common">Verticillium dahliae var. longisporum</name>
    <dbReference type="NCBI Taxonomy" id="100787"/>
    <lineage>
        <taxon>Eukaryota</taxon>
        <taxon>Fungi</taxon>
        <taxon>Dikarya</taxon>
        <taxon>Ascomycota</taxon>
        <taxon>Pezizomycotina</taxon>
        <taxon>Sordariomycetes</taxon>
        <taxon>Hypocreomycetidae</taxon>
        <taxon>Glomerellales</taxon>
        <taxon>Plectosphaerellaceae</taxon>
        <taxon>Verticillium</taxon>
    </lineage>
</organism>
<feature type="compositionally biased region" description="Low complexity" evidence="1">
    <location>
        <begin position="672"/>
        <end position="685"/>
    </location>
</feature>
<feature type="compositionally biased region" description="Low complexity" evidence="1">
    <location>
        <begin position="692"/>
        <end position="725"/>
    </location>
</feature>
<evidence type="ECO:0000313" key="3">
    <source>
        <dbReference type="EMBL" id="CRK32945.1"/>
    </source>
</evidence>
<evidence type="ECO:0000256" key="1">
    <source>
        <dbReference type="SAM" id="MobiDB-lite"/>
    </source>
</evidence>
<keyword evidence="4" id="KW-1185">Reference proteome</keyword>
<accession>A0A0G4MG10</accession>